<dbReference type="OrthoDB" id="7362772at2"/>
<accession>A0A1Z9Z2Q3</accession>
<dbReference type="AlphaFoldDB" id="A0A1Z9Z2Q3"/>
<dbReference type="RefSeq" id="WP_087619382.1">
    <property type="nucleotide sequence ID" value="NZ_NEXX01000001.1"/>
</dbReference>
<gene>
    <name evidence="2" type="ORF">CAP51_03650</name>
</gene>
<comment type="caution">
    <text evidence="2">The sequence shown here is derived from an EMBL/GenBank/DDBJ whole genome shotgun (WGS) entry which is preliminary data.</text>
</comment>
<dbReference type="EMBL" id="NEXX01000001">
    <property type="protein sequence ID" value="OUY08719.1"/>
    <property type="molecule type" value="Genomic_DNA"/>
</dbReference>
<dbReference type="InterPro" id="IPR007684">
    <property type="entry name" value="Znf_Ogr/Delta"/>
</dbReference>
<sequence>MRIPKHACPHCKSAMILRSSRQEHALLKTVYAQCTNPFCGATFKGRTEWLQQLSPSATPNPEILKQLKQPA</sequence>
<dbReference type="Proteomes" id="UP000196536">
    <property type="component" value="Unassembled WGS sequence"/>
</dbReference>
<evidence type="ECO:0000313" key="3">
    <source>
        <dbReference type="Proteomes" id="UP000196536"/>
    </source>
</evidence>
<keyword evidence="3" id="KW-1185">Reference proteome</keyword>
<dbReference type="Pfam" id="PF04606">
    <property type="entry name" value="Ogr_Delta"/>
    <property type="match status" value="1"/>
</dbReference>
<name>A0A1Z9Z2Q3_9GAMM</name>
<evidence type="ECO:0000313" key="2">
    <source>
        <dbReference type="EMBL" id="OUY08719.1"/>
    </source>
</evidence>
<organism evidence="2 3">
    <name type="scientific">Acinetobacter populi</name>
    <dbReference type="NCBI Taxonomy" id="1582270"/>
    <lineage>
        <taxon>Bacteria</taxon>
        <taxon>Pseudomonadati</taxon>
        <taxon>Pseudomonadota</taxon>
        <taxon>Gammaproteobacteria</taxon>
        <taxon>Moraxellales</taxon>
        <taxon>Moraxellaceae</taxon>
        <taxon>Acinetobacter</taxon>
    </lineage>
</organism>
<feature type="domain" description="Zinc finger Ogr/Delta-type" evidence="1">
    <location>
        <begin position="8"/>
        <end position="48"/>
    </location>
</feature>
<protein>
    <recommendedName>
        <fullName evidence="1">Zinc finger Ogr/Delta-type domain-containing protein</fullName>
    </recommendedName>
</protein>
<reference evidence="2 3" key="1">
    <citation type="submission" date="2017-05" db="EMBL/GenBank/DDBJ databases">
        <title>Acinetobacter populi ANC 5415 (= PBJ7), whole genome shotgun sequencing project.</title>
        <authorList>
            <person name="Nemec A."/>
            <person name="Radolfova-Krizova L."/>
        </authorList>
    </citation>
    <scope>NUCLEOTIDE SEQUENCE [LARGE SCALE GENOMIC DNA]</scope>
    <source>
        <strain evidence="2 3">PBJ7</strain>
    </source>
</reference>
<evidence type="ECO:0000259" key="1">
    <source>
        <dbReference type="Pfam" id="PF04606"/>
    </source>
</evidence>
<proteinExistence type="predicted"/>